<sequence>MTMNNRLSAIEDWLRDFFSDQRIRLTATPGDASFRRYFRVFRAAGESFIVMDAPPAQEDSGPFVHVAAILGEAGVNVPEVLAADLDQGFLLLRDLGTSHYLDVLREDPDRVERLYGDAMGALLAIQACASCEGIPEYDHQLIEREMLLFRDWFLHRQLGLPITDAIEETLRDAFDFLHRIAAEQPRVFVHRDYHSRNLMVQARHNPGILDFQDAVRGPITYDPVSLLKDVYIAWPPARVETWILGYRDLAVQHGILVDVDAATWLRWFDLMGAQRHLKIAGIFARLHHRDAKPGYLSDIPLTLNYLIRVCRKYPELAALGSLLDELPVIRGNHASNRK</sequence>
<reference evidence="4" key="1">
    <citation type="submission" date="2019-02" db="EMBL/GenBank/DDBJ databases">
        <authorList>
            <person name="Gruber-Vodicka R. H."/>
            <person name="Seah K. B. B."/>
        </authorList>
    </citation>
    <scope>NUCLEOTIDE SEQUENCE</scope>
    <source>
        <strain evidence="5">BECK_S1320</strain>
        <strain evidence="4">BECK_S1321</strain>
    </source>
</reference>
<dbReference type="EMBL" id="CAADFU010000102">
    <property type="protein sequence ID" value="VFK47669.1"/>
    <property type="molecule type" value="Genomic_DNA"/>
</dbReference>
<dbReference type="PANTHER" id="PTHR33540:SF1">
    <property type="entry name" value="N-ACETYLMURAMATE_N-ACETYLGLUCOSAMINE KINASE"/>
    <property type="match status" value="1"/>
</dbReference>
<feature type="domain" description="Aminoglycoside phosphotransferase" evidence="3">
    <location>
        <begin position="26"/>
        <end position="247"/>
    </location>
</feature>
<keyword evidence="2" id="KW-0067">ATP-binding</keyword>
<dbReference type="InterPro" id="IPR002575">
    <property type="entry name" value="Aminoglycoside_PTrfase"/>
</dbReference>
<dbReference type="Gene3D" id="3.30.200.20">
    <property type="entry name" value="Phosphorylase Kinase, domain 1"/>
    <property type="match status" value="1"/>
</dbReference>
<organism evidence="4">
    <name type="scientific">Candidatus Kentrum sp. SD</name>
    <dbReference type="NCBI Taxonomy" id="2126332"/>
    <lineage>
        <taxon>Bacteria</taxon>
        <taxon>Pseudomonadati</taxon>
        <taxon>Pseudomonadota</taxon>
        <taxon>Gammaproteobacteria</taxon>
        <taxon>Candidatus Kentrum</taxon>
    </lineage>
</organism>
<dbReference type="EMBL" id="CAADFR010000105">
    <property type="protein sequence ID" value="VFK41817.1"/>
    <property type="molecule type" value="Genomic_DNA"/>
</dbReference>
<protein>
    <recommendedName>
        <fullName evidence="3">Aminoglycoside phosphotransferase domain-containing protein</fullName>
    </recommendedName>
</protein>
<evidence type="ECO:0000256" key="1">
    <source>
        <dbReference type="ARBA" id="ARBA00022741"/>
    </source>
</evidence>
<evidence type="ECO:0000259" key="3">
    <source>
        <dbReference type="Pfam" id="PF01636"/>
    </source>
</evidence>
<dbReference type="GO" id="GO:0005524">
    <property type="term" value="F:ATP binding"/>
    <property type="evidence" value="ECO:0007669"/>
    <property type="project" value="UniProtKB-KW"/>
</dbReference>
<name>A0A450YJV5_9GAMM</name>
<gene>
    <name evidence="5" type="ORF">BECKSD772E_GA0070983_11024</name>
    <name evidence="4" type="ORF">BECKSD772F_GA0070984_11056</name>
</gene>
<dbReference type="InterPro" id="IPR011009">
    <property type="entry name" value="Kinase-like_dom_sf"/>
</dbReference>
<keyword evidence="1" id="KW-0547">Nucleotide-binding</keyword>
<dbReference type="AlphaFoldDB" id="A0A450YJV5"/>
<evidence type="ECO:0000313" key="5">
    <source>
        <dbReference type="EMBL" id="VFK47669.1"/>
    </source>
</evidence>
<dbReference type="Gene3D" id="3.90.1200.10">
    <property type="match status" value="1"/>
</dbReference>
<accession>A0A450YJV5</accession>
<proteinExistence type="predicted"/>
<evidence type="ECO:0000313" key="4">
    <source>
        <dbReference type="EMBL" id="VFK41817.1"/>
    </source>
</evidence>
<dbReference type="SUPFAM" id="SSF56112">
    <property type="entry name" value="Protein kinase-like (PK-like)"/>
    <property type="match status" value="1"/>
</dbReference>
<dbReference type="Pfam" id="PF01636">
    <property type="entry name" value="APH"/>
    <property type="match status" value="1"/>
</dbReference>
<dbReference type="PANTHER" id="PTHR33540">
    <property type="entry name" value="TRNA THREONYLCARBAMOYLADENOSINE BIOSYNTHESIS PROTEIN TSAE"/>
    <property type="match status" value="1"/>
</dbReference>
<evidence type="ECO:0000256" key="2">
    <source>
        <dbReference type="ARBA" id="ARBA00022840"/>
    </source>
</evidence>